<keyword evidence="1" id="KW-0812">Transmembrane</keyword>
<evidence type="ECO:0000313" key="2">
    <source>
        <dbReference type="EMBL" id="MCK8779089.1"/>
    </source>
</evidence>
<dbReference type="Proteomes" id="UP001202827">
    <property type="component" value="Unassembled WGS sequence"/>
</dbReference>
<accession>A0ABT0IMJ9</accession>
<evidence type="ECO:0000256" key="1">
    <source>
        <dbReference type="SAM" id="Phobius"/>
    </source>
</evidence>
<organism evidence="2 3">
    <name type="scientific">Neorhizobium turbinariae</name>
    <dbReference type="NCBI Taxonomy" id="2937795"/>
    <lineage>
        <taxon>Bacteria</taxon>
        <taxon>Pseudomonadati</taxon>
        <taxon>Pseudomonadota</taxon>
        <taxon>Alphaproteobacteria</taxon>
        <taxon>Hyphomicrobiales</taxon>
        <taxon>Rhizobiaceae</taxon>
        <taxon>Rhizobium/Agrobacterium group</taxon>
        <taxon>Neorhizobium</taxon>
    </lineage>
</organism>
<comment type="caution">
    <text evidence="2">The sequence shown here is derived from an EMBL/GenBank/DDBJ whole genome shotgun (WGS) entry which is preliminary data.</text>
</comment>
<protein>
    <submittedName>
        <fullName evidence="2">Uncharacterized protein</fullName>
    </submittedName>
</protein>
<feature type="transmembrane region" description="Helical" evidence="1">
    <location>
        <begin position="6"/>
        <end position="25"/>
    </location>
</feature>
<keyword evidence="1" id="KW-1133">Transmembrane helix</keyword>
<proteinExistence type="predicted"/>
<evidence type="ECO:0000313" key="3">
    <source>
        <dbReference type="Proteomes" id="UP001202827"/>
    </source>
</evidence>
<dbReference type="RefSeq" id="WP_248681900.1">
    <property type="nucleotide sequence ID" value="NZ_JALPRY010000004.1"/>
</dbReference>
<keyword evidence="1" id="KW-0472">Membrane</keyword>
<dbReference type="EMBL" id="JALPRY010000004">
    <property type="protein sequence ID" value="MCK8779089.1"/>
    <property type="molecule type" value="Genomic_DNA"/>
</dbReference>
<name>A0ABT0IMJ9_9HYPH</name>
<keyword evidence="3" id="KW-1185">Reference proteome</keyword>
<gene>
    <name evidence="2" type="ORF">M0654_03725</name>
</gene>
<sequence>MEGWLKTLIATACAVVIAGGGYYAWSEYKAADRRKLVAQRLACTDRLRGMEKGVIPSDNQQFLTRCMFNGFISQADLDRTSKRILGN</sequence>
<reference evidence="2 3" key="1">
    <citation type="submission" date="2022-04" db="EMBL/GenBank/DDBJ databases">
        <title>Rhizobium coralii sp. nov., isolated from coral Turbinaria peltata.</title>
        <authorList>
            <person name="Sun H."/>
        </authorList>
    </citation>
    <scope>NUCLEOTIDE SEQUENCE [LARGE SCALE GENOMIC DNA]</scope>
    <source>
        <strain evidence="2 3">NTR19</strain>
    </source>
</reference>